<evidence type="ECO:0000256" key="2">
    <source>
        <dbReference type="ARBA" id="ARBA00022475"/>
    </source>
</evidence>
<feature type="transmembrane region" description="Helical" evidence="6">
    <location>
        <begin position="112"/>
        <end position="133"/>
    </location>
</feature>
<protein>
    <submittedName>
        <fullName evidence="7">Uncharacterized protein</fullName>
    </submittedName>
</protein>
<gene>
    <name evidence="7" type="ORF">FC70_GL000120</name>
</gene>
<comment type="subcellular location">
    <subcellularLocation>
        <location evidence="1">Cell membrane</location>
        <topology evidence="1">Multi-pass membrane protein</topology>
    </subcellularLocation>
</comment>
<accession>A0A0R1RLU5</accession>
<feature type="transmembrane region" description="Helical" evidence="6">
    <location>
        <begin position="292"/>
        <end position="314"/>
    </location>
</feature>
<reference evidence="7 8" key="1">
    <citation type="journal article" date="2015" name="Genome Announc.">
        <title>Expanding the biotechnology potential of lactobacilli through comparative genomics of 213 strains and associated genera.</title>
        <authorList>
            <person name="Sun Z."/>
            <person name="Harris H.M."/>
            <person name="McCann A."/>
            <person name="Guo C."/>
            <person name="Argimon S."/>
            <person name="Zhang W."/>
            <person name="Yang X."/>
            <person name="Jeffery I.B."/>
            <person name="Cooney J.C."/>
            <person name="Kagawa T.F."/>
            <person name="Liu W."/>
            <person name="Song Y."/>
            <person name="Salvetti E."/>
            <person name="Wrobel A."/>
            <person name="Rasinkangas P."/>
            <person name="Parkhill J."/>
            <person name="Rea M.C."/>
            <person name="O'Sullivan O."/>
            <person name="Ritari J."/>
            <person name="Douillard F.P."/>
            <person name="Paul Ross R."/>
            <person name="Yang R."/>
            <person name="Briner A.E."/>
            <person name="Felis G.E."/>
            <person name="de Vos W.M."/>
            <person name="Barrangou R."/>
            <person name="Klaenhammer T.R."/>
            <person name="Caufield P.W."/>
            <person name="Cui Y."/>
            <person name="Zhang H."/>
            <person name="O'Toole P.W."/>
        </authorList>
    </citation>
    <scope>NUCLEOTIDE SEQUENCE [LARGE SCALE GENOMIC DNA]</scope>
    <source>
        <strain evidence="7 8">DSM 15707</strain>
    </source>
</reference>
<dbReference type="GO" id="GO:0005886">
    <property type="term" value="C:plasma membrane"/>
    <property type="evidence" value="ECO:0007669"/>
    <property type="project" value="UniProtKB-SubCell"/>
</dbReference>
<dbReference type="InterPro" id="IPR002797">
    <property type="entry name" value="Polysacc_synth"/>
</dbReference>
<sequence length="464" mass="52845">MKDIVNFLKTTGIYLIGNVLTKAISFFMLPIYTRYLNPSDYGTYDVNIAYITFLSSVLFLDIWSGIMRFMFDYSDDSKKYVPIFSGIIIFCCSSIAYIIFTFILGTSMHIEYLFWVLLYGLMINFQSLFAYIVRGFGKNSLFAISGIVGTIVTVLFNVIFIVFKHGGYEYLYVSSIIGMVIACVILGFGINFKKLSTSKNYNPQNIKELFVFSLPLMVNSVSWWFLTAFNRVAISKELSLADNGLYAVANKFSAIVQIVDQAFQMAWQEISFMKSGNKKNNDDFFSVSINEYIKFMVLGISLLIPILKIVFPYIVDDSYAEAMNVIPLALIATLMSSISSFLGSTLTSLKKNKYLFTTTITGTAVNVIIIVLTINIFKIQAASLALTIGFLIVDIRRFMLLKRYINVKFEMRKNGYTFLMLAFSVFSFLAFPTAVNAILFLILFFIFIYSYKNIINQLLRRNNK</sequence>
<keyword evidence="8" id="KW-1185">Reference proteome</keyword>
<dbReference type="STRING" id="1423778.FC70_GL000120"/>
<comment type="caution">
    <text evidence="7">The sequence shown here is derived from an EMBL/GenBank/DDBJ whole genome shotgun (WGS) entry which is preliminary data.</text>
</comment>
<feature type="transmembrane region" description="Helical" evidence="6">
    <location>
        <begin position="48"/>
        <end position="71"/>
    </location>
</feature>
<keyword evidence="4 6" id="KW-1133">Transmembrane helix</keyword>
<organism evidence="7 8">
    <name type="scientific">Paucilactobacillus oligofermentans DSM 15707 = LMG 22743</name>
    <dbReference type="NCBI Taxonomy" id="1423778"/>
    <lineage>
        <taxon>Bacteria</taxon>
        <taxon>Bacillati</taxon>
        <taxon>Bacillota</taxon>
        <taxon>Bacilli</taxon>
        <taxon>Lactobacillales</taxon>
        <taxon>Lactobacillaceae</taxon>
        <taxon>Paucilactobacillus</taxon>
    </lineage>
</organism>
<dbReference type="PATRIC" id="fig|1423778.4.peg.135"/>
<feature type="transmembrane region" description="Helical" evidence="6">
    <location>
        <begin position="414"/>
        <end position="431"/>
    </location>
</feature>
<feature type="transmembrane region" description="Helical" evidence="6">
    <location>
        <begin position="140"/>
        <end position="163"/>
    </location>
</feature>
<evidence type="ECO:0000256" key="5">
    <source>
        <dbReference type="ARBA" id="ARBA00023136"/>
    </source>
</evidence>
<evidence type="ECO:0000313" key="8">
    <source>
        <dbReference type="Proteomes" id="UP000051697"/>
    </source>
</evidence>
<keyword evidence="3 6" id="KW-0812">Transmembrane</keyword>
<keyword evidence="5 6" id="KW-0472">Membrane</keyword>
<dbReference type="AlphaFoldDB" id="A0A0R1RLU5"/>
<dbReference type="PANTHER" id="PTHR30250">
    <property type="entry name" value="PST FAMILY PREDICTED COLANIC ACID TRANSPORTER"/>
    <property type="match status" value="1"/>
</dbReference>
<feature type="transmembrane region" description="Helical" evidence="6">
    <location>
        <begin position="83"/>
        <end position="106"/>
    </location>
</feature>
<proteinExistence type="predicted"/>
<evidence type="ECO:0000256" key="4">
    <source>
        <dbReference type="ARBA" id="ARBA00022989"/>
    </source>
</evidence>
<keyword evidence="2" id="KW-1003">Cell membrane</keyword>
<dbReference type="PANTHER" id="PTHR30250:SF11">
    <property type="entry name" value="O-ANTIGEN TRANSPORTER-RELATED"/>
    <property type="match status" value="1"/>
</dbReference>
<feature type="transmembrane region" description="Helical" evidence="6">
    <location>
        <begin position="326"/>
        <end position="347"/>
    </location>
</feature>
<evidence type="ECO:0000256" key="1">
    <source>
        <dbReference type="ARBA" id="ARBA00004651"/>
    </source>
</evidence>
<dbReference type="RefSeq" id="WP_083478582.1">
    <property type="nucleotide sequence ID" value="NZ_AZFE01000002.1"/>
</dbReference>
<dbReference type="Pfam" id="PF01943">
    <property type="entry name" value="Polysacc_synt"/>
    <property type="match status" value="1"/>
</dbReference>
<feature type="transmembrane region" description="Helical" evidence="6">
    <location>
        <begin position="367"/>
        <end position="393"/>
    </location>
</feature>
<dbReference type="InterPro" id="IPR050833">
    <property type="entry name" value="Poly_Biosynth_Transport"/>
</dbReference>
<evidence type="ECO:0000256" key="6">
    <source>
        <dbReference type="SAM" id="Phobius"/>
    </source>
</evidence>
<dbReference type="OrthoDB" id="3249502at2"/>
<evidence type="ECO:0000313" key="7">
    <source>
        <dbReference type="EMBL" id="KRL58047.1"/>
    </source>
</evidence>
<name>A0A0R1RLU5_9LACO</name>
<feature type="transmembrane region" description="Helical" evidence="6">
    <location>
        <begin position="12"/>
        <end position="33"/>
    </location>
</feature>
<feature type="transmembrane region" description="Helical" evidence="6">
    <location>
        <begin position="209"/>
        <end position="226"/>
    </location>
</feature>
<dbReference type="KEGG" id="lol:LACOL_1601"/>
<evidence type="ECO:0000256" key="3">
    <source>
        <dbReference type="ARBA" id="ARBA00022692"/>
    </source>
</evidence>
<dbReference type="Proteomes" id="UP000051697">
    <property type="component" value="Unassembled WGS sequence"/>
</dbReference>
<feature type="transmembrane region" description="Helical" evidence="6">
    <location>
        <begin position="169"/>
        <end position="188"/>
    </location>
</feature>
<dbReference type="EMBL" id="AZFE01000002">
    <property type="protein sequence ID" value="KRL58047.1"/>
    <property type="molecule type" value="Genomic_DNA"/>
</dbReference>